<comment type="caution">
    <text evidence="5">The sequence shown here is derived from an EMBL/GenBank/DDBJ whole genome shotgun (WGS) entry which is preliminary data.</text>
</comment>
<evidence type="ECO:0000256" key="3">
    <source>
        <dbReference type="SAM" id="MobiDB-lite"/>
    </source>
</evidence>
<dbReference type="PANTHER" id="PTHR31747:SF17">
    <property type="entry name" value="PROTEIN LOL2"/>
    <property type="match status" value="1"/>
</dbReference>
<keyword evidence="6" id="KW-1185">Reference proteome</keyword>
<feature type="domain" description="Zinc finger LSD1-type" evidence="4">
    <location>
        <begin position="337"/>
        <end position="360"/>
    </location>
</feature>
<feature type="region of interest" description="Disordered" evidence="3">
    <location>
        <begin position="1"/>
        <end position="101"/>
    </location>
</feature>
<accession>A0ABQ7VQ49</accession>
<gene>
    <name evidence="5" type="ORF">KY290_014564</name>
</gene>
<evidence type="ECO:0000256" key="1">
    <source>
        <dbReference type="ARBA" id="ARBA00004123"/>
    </source>
</evidence>
<keyword evidence="2" id="KW-0539">Nucleus</keyword>
<dbReference type="Pfam" id="PF06943">
    <property type="entry name" value="zf-LSD1"/>
    <property type="match status" value="2"/>
</dbReference>
<dbReference type="Proteomes" id="UP000826656">
    <property type="component" value="Unassembled WGS sequence"/>
</dbReference>
<feature type="region of interest" description="Disordered" evidence="3">
    <location>
        <begin position="117"/>
        <end position="195"/>
    </location>
</feature>
<feature type="region of interest" description="Disordered" evidence="3">
    <location>
        <begin position="211"/>
        <end position="264"/>
    </location>
</feature>
<evidence type="ECO:0000313" key="6">
    <source>
        <dbReference type="Proteomes" id="UP000826656"/>
    </source>
</evidence>
<evidence type="ECO:0000256" key="2">
    <source>
        <dbReference type="ARBA" id="ARBA00023242"/>
    </source>
</evidence>
<name>A0ABQ7VQ49_SOLTU</name>
<feature type="compositionally biased region" description="Basic and acidic residues" evidence="3">
    <location>
        <begin position="248"/>
        <end position="264"/>
    </location>
</feature>
<dbReference type="EMBL" id="JAIVGD010000011">
    <property type="protein sequence ID" value="KAH0770583.1"/>
    <property type="molecule type" value="Genomic_DNA"/>
</dbReference>
<feature type="compositionally biased region" description="Acidic residues" evidence="3">
    <location>
        <begin position="12"/>
        <end position="21"/>
    </location>
</feature>
<feature type="compositionally biased region" description="Polar residues" evidence="3">
    <location>
        <begin position="54"/>
        <end position="65"/>
    </location>
</feature>
<evidence type="ECO:0000259" key="4">
    <source>
        <dbReference type="Pfam" id="PF06943"/>
    </source>
</evidence>
<reference evidence="5 6" key="1">
    <citation type="journal article" date="2021" name="bioRxiv">
        <title>Chromosome-scale and haplotype-resolved genome assembly of a tetraploid potato cultivar.</title>
        <authorList>
            <person name="Sun H."/>
            <person name="Jiao W.-B."/>
            <person name="Krause K."/>
            <person name="Campoy J.A."/>
            <person name="Goel M."/>
            <person name="Folz-Donahue K."/>
            <person name="Kukat C."/>
            <person name="Huettel B."/>
            <person name="Schneeberger K."/>
        </authorList>
    </citation>
    <scope>NUCLEOTIDE SEQUENCE [LARGE SCALE GENOMIC DNA]</scope>
    <source>
        <strain evidence="5">SolTubOtavaFocal</strain>
        <tissue evidence="5">Leaves</tissue>
    </source>
</reference>
<dbReference type="InterPro" id="IPR040319">
    <property type="entry name" value="LSD1-like"/>
</dbReference>
<feature type="compositionally biased region" description="Low complexity" evidence="3">
    <location>
        <begin position="175"/>
        <end position="192"/>
    </location>
</feature>
<proteinExistence type="predicted"/>
<feature type="domain" description="Zinc finger LSD1-type" evidence="4">
    <location>
        <begin position="299"/>
        <end position="323"/>
    </location>
</feature>
<feature type="compositionally biased region" description="Polar residues" evidence="3">
    <location>
        <begin position="138"/>
        <end position="150"/>
    </location>
</feature>
<sequence length="414" mass="44944">MEEKLSNIENQQVDDEEEDEGPPPGFDSLAVPSQNTNVVIDEDDDEGPPPGWSSIPQQHNLQTTDVEMGGKEHKSEDDEDGPPPGWNTVIPQKKLPSLPPTIEAVTCDIDMEKKEEIIKNEDNGPPPRWQLTPKLLPLQTSTPPSGTQGASLEDIEMEKKEEAVEDEDNGPPPGWQLTPQLLPLQTSTSPSGIQGVPLADVEMASNQDCDVEKEGHPLGLESVPMNGHSSPPTPPPQSSSSVASSEMEMGRKQEGTKNEEERPQIEKQPMSHLLQMKPIVPQASSHAATVSSEMGQMVCGGCRQLLSYPQGAKLVKCSCCQTVNLVLEAHEVGQVKCGGCAVLLMYPYGAPSVRCSSCRHMTKIGPGAEMSLSPIILVRMHHMLRPTTDDHLSQCNSLEEDILPTKFISLLISI</sequence>
<dbReference type="NCBIfam" id="TIGR01053">
    <property type="entry name" value="LSD1"/>
    <property type="match status" value="2"/>
</dbReference>
<dbReference type="InterPro" id="IPR005735">
    <property type="entry name" value="Znf_LSD1"/>
</dbReference>
<comment type="subcellular location">
    <subcellularLocation>
        <location evidence="1">Nucleus</location>
    </subcellularLocation>
</comment>
<organism evidence="5 6">
    <name type="scientific">Solanum tuberosum</name>
    <name type="common">Potato</name>
    <dbReference type="NCBI Taxonomy" id="4113"/>
    <lineage>
        <taxon>Eukaryota</taxon>
        <taxon>Viridiplantae</taxon>
        <taxon>Streptophyta</taxon>
        <taxon>Embryophyta</taxon>
        <taxon>Tracheophyta</taxon>
        <taxon>Spermatophyta</taxon>
        <taxon>Magnoliopsida</taxon>
        <taxon>eudicotyledons</taxon>
        <taxon>Gunneridae</taxon>
        <taxon>Pentapetalae</taxon>
        <taxon>asterids</taxon>
        <taxon>lamiids</taxon>
        <taxon>Solanales</taxon>
        <taxon>Solanaceae</taxon>
        <taxon>Solanoideae</taxon>
        <taxon>Solaneae</taxon>
        <taxon>Solanum</taxon>
    </lineage>
</organism>
<dbReference type="PANTHER" id="PTHR31747">
    <property type="entry name" value="PROTEIN LSD1"/>
    <property type="match status" value="1"/>
</dbReference>
<protein>
    <recommendedName>
        <fullName evidence="4">Zinc finger LSD1-type domain-containing protein</fullName>
    </recommendedName>
</protein>
<evidence type="ECO:0000313" key="5">
    <source>
        <dbReference type="EMBL" id="KAH0770583.1"/>
    </source>
</evidence>